<proteinExistence type="predicted"/>
<dbReference type="VEuPathDB" id="FungiDB:PPTG_00350"/>
<gene>
    <name evidence="2" type="ORF">L917_00369</name>
</gene>
<feature type="compositionally biased region" description="Polar residues" evidence="1">
    <location>
        <begin position="87"/>
        <end position="108"/>
    </location>
</feature>
<evidence type="ECO:0000313" key="2">
    <source>
        <dbReference type="EMBL" id="ETM03405.1"/>
    </source>
</evidence>
<feature type="region of interest" description="Disordered" evidence="1">
    <location>
        <begin position="76"/>
        <end position="134"/>
    </location>
</feature>
<accession>W2M376</accession>
<protein>
    <submittedName>
        <fullName evidence="2">Uncharacterized protein</fullName>
    </submittedName>
</protein>
<dbReference type="Proteomes" id="UP000054423">
    <property type="component" value="Unassembled WGS sequence"/>
</dbReference>
<organism evidence="2">
    <name type="scientific">Phytophthora nicotianae</name>
    <name type="common">Potato buckeye rot agent</name>
    <name type="synonym">Phytophthora parasitica</name>
    <dbReference type="NCBI Taxonomy" id="4792"/>
    <lineage>
        <taxon>Eukaryota</taxon>
        <taxon>Sar</taxon>
        <taxon>Stramenopiles</taxon>
        <taxon>Oomycota</taxon>
        <taxon>Peronosporomycetes</taxon>
        <taxon>Peronosporales</taxon>
        <taxon>Peronosporaceae</taxon>
        <taxon>Phytophthora</taxon>
    </lineage>
</organism>
<evidence type="ECO:0000256" key="1">
    <source>
        <dbReference type="SAM" id="MobiDB-lite"/>
    </source>
</evidence>
<dbReference type="OrthoDB" id="88521at2759"/>
<sequence length="381" mass="42910">MGTRVRQSDVSTAYVKARLNEVLYAGCEWNTELNTFLVDYGLIPTHDILIGYQDESTIRGFKYFETPPVSKICVKTTPRHQEEQNKTETTSVGSPDSSTGTDHVSATAASVRGTKESNGPATHCGDTVSPKRASTMPIVSQRKRALRGLREGIRAAALSENISFFFDVFDDDEMPSLEMPDLNDDMMMEFIEAYWFISRSRYLNKREPVPRAPDALDFWLQKLDEGRFVQDFRVTRFQFAQIVELIQGHPVFFNNSNVPQTPAWCQLLVALYRFGCDGNGVSIGKLACHFRCAEGTIELFTDRCIVALVALEAEVVTWPDAREREEISFRIEEVSGFRQCLGFVDGTLFPFATKPELDGSDYYSRKGCYGMAGLVVCDDHK</sequence>
<dbReference type="AlphaFoldDB" id="W2M376"/>
<dbReference type="EMBL" id="KI677214">
    <property type="protein sequence ID" value="ETM03405.1"/>
    <property type="molecule type" value="Genomic_DNA"/>
</dbReference>
<reference evidence="2" key="1">
    <citation type="submission" date="2013-11" db="EMBL/GenBank/DDBJ databases">
        <title>The Genome Sequence of Phytophthora parasitica CHvinca01.</title>
        <authorList>
            <consortium name="The Broad Institute Genomics Platform"/>
            <person name="Russ C."/>
            <person name="Tyler B."/>
            <person name="Panabieres F."/>
            <person name="Shan W."/>
            <person name="Tripathy S."/>
            <person name="Grunwald N."/>
            <person name="Machado M."/>
            <person name="Johnson C.S."/>
            <person name="Arredondo F."/>
            <person name="Hong C."/>
            <person name="Coffey M."/>
            <person name="Young S.K."/>
            <person name="Zeng Q."/>
            <person name="Gargeya S."/>
            <person name="Fitzgerald M."/>
            <person name="Abouelleil A."/>
            <person name="Alvarado L."/>
            <person name="Chapman S.B."/>
            <person name="Gainer-Dewar J."/>
            <person name="Goldberg J."/>
            <person name="Griggs A."/>
            <person name="Gujja S."/>
            <person name="Hansen M."/>
            <person name="Howarth C."/>
            <person name="Imamovic A."/>
            <person name="Ireland A."/>
            <person name="Larimer J."/>
            <person name="McCowan C."/>
            <person name="Murphy C."/>
            <person name="Pearson M."/>
            <person name="Poon T.W."/>
            <person name="Priest M."/>
            <person name="Roberts A."/>
            <person name="Saif S."/>
            <person name="Shea T."/>
            <person name="Sykes S."/>
            <person name="Wortman J."/>
            <person name="Nusbaum C."/>
            <person name="Birren B."/>
        </authorList>
    </citation>
    <scope>NUCLEOTIDE SEQUENCE [LARGE SCALE GENOMIC DNA]</scope>
    <source>
        <strain evidence="2">CHvinca01</strain>
    </source>
</reference>
<name>W2M376_PHYNI</name>